<dbReference type="GO" id="GO:0004016">
    <property type="term" value="F:adenylate cyclase activity"/>
    <property type="evidence" value="ECO:0007669"/>
    <property type="project" value="UniProtKB-ARBA"/>
</dbReference>
<accession>A0A8J7SM52</accession>
<dbReference type="Pfam" id="PF05226">
    <property type="entry name" value="CHASE2"/>
    <property type="match status" value="1"/>
</dbReference>
<keyword evidence="1" id="KW-0472">Membrane</keyword>
<name>A0A8J7SM52_9PROT</name>
<protein>
    <submittedName>
        <fullName evidence="3">Adenylate/guanylate cyclase domain-containing protein</fullName>
    </submittedName>
</protein>
<dbReference type="InterPro" id="IPR050697">
    <property type="entry name" value="Adenylyl/Guanylyl_Cyclase_3/4"/>
</dbReference>
<dbReference type="InterPro" id="IPR029787">
    <property type="entry name" value="Nucleotide_cyclase"/>
</dbReference>
<dbReference type="GO" id="GO:0006171">
    <property type="term" value="P:cAMP biosynthetic process"/>
    <property type="evidence" value="ECO:0007669"/>
    <property type="project" value="TreeGrafter"/>
</dbReference>
<dbReference type="Gene3D" id="3.30.70.1230">
    <property type="entry name" value="Nucleotide cyclase"/>
    <property type="match status" value="1"/>
</dbReference>
<dbReference type="PANTHER" id="PTHR43081">
    <property type="entry name" value="ADENYLATE CYCLASE, TERMINAL-DIFFERENTIATION SPECIFIC-RELATED"/>
    <property type="match status" value="1"/>
</dbReference>
<evidence type="ECO:0000313" key="3">
    <source>
        <dbReference type="EMBL" id="MBP5856701.1"/>
    </source>
</evidence>
<sequence>MIGGGLFLRYLDPWFVEFVRVKAFDAYNRMEPREPDPAARVVPGAKVVIVDIDEKSLARIGQWPWPRTVVADLIAALRDYGVGVIGFDVVFAEPDRTSPGRIAETLRGAGPEVTGQLKALPSNEEVMAETMRTMRVVMGQASSNSAAVTAPTETAKYTSVRAHLGTLGATDTDPRQYLFRKPTLVHNLEVLEGSASGLGFFSVEEEVDGVVRRVPLVMEIAGVVKPTLSVEMLRVGFSGNSIVTVVDPGGMHEIRLQTPGGNFPIPVDGRGRLWVYYAEPDNFNTPNNSGRLYISAADILDGTVPKERLQGTLALVGTSAVGLLDIRATPIEPRLPGVEVHANILENILEQNFVRYPFTMVLWEMIAIFVAGVALIVFVPRVGPVVTLAGLLVAGGGIAATSWYLFIEEKIFLDVSYPAGMVFAVYAVLAFSNYARDAAEKRQVRGAFSQYLSPDLVEQLAENPDQLRLGGETKKMTLLFCDVRGFTTISESFRADPQGLTRLINRLLTPLTNEILTRQGTIDKYMGDCIMAFWNAPLEDERQEAHACEAALAMFASLEALNEERRKEAEEGGFTFLPLNIGIGINTGECVVGNMGSDQRFDYSVLGDAVNLASRLEGQSKSYGVGTVIGDGTAASVRDELPVAELDLIAVKGKTEAVRIFTILGGPELREGADFATLLADHDAMLAAYRAKRFDEAEALIGRCEGQLDGVLDGFYAIYRERIAIFREEPPPEDWDGVFIATSK</sequence>
<dbReference type="Proteomes" id="UP000672602">
    <property type="component" value="Unassembled WGS sequence"/>
</dbReference>
<dbReference type="PROSITE" id="PS50125">
    <property type="entry name" value="GUANYLATE_CYCLASE_2"/>
    <property type="match status" value="1"/>
</dbReference>
<feature type="domain" description="Guanylate cyclase" evidence="2">
    <location>
        <begin position="477"/>
        <end position="617"/>
    </location>
</feature>
<dbReference type="RefSeq" id="WP_210681297.1">
    <property type="nucleotide sequence ID" value="NZ_JAGMWN010000003.1"/>
</dbReference>
<dbReference type="AlphaFoldDB" id="A0A8J7SM52"/>
<evidence type="ECO:0000259" key="2">
    <source>
        <dbReference type="PROSITE" id="PS50125"/>
    </source>
</evidence>
<proteinExistence type="predicted"/>
<dbReference type="InterPro" id="IPR001054">
    <property type="entry name" value="A/G_cyclase"/>
</dbReference>
<gene>
    <name evidence="3" type="ORF">KAJ83_06755</name>
</gene>
<organism evidence="3 4">
    <name type="scientific">Marivibrio halodurans</name>
    <dbReference type="NCBI Taxonomy" id="2039722"/>
    <lineage>
        <taxon>Bacteria</taxon>
        <taxon>Pseudomonadati</taxon>
        <taxon>Pseudomonadota</taxon>
        <taxon>Alphaproteobacteria</taxon>
        <taxon>Rhodospirillales</taxon>
        <taxon>Rhodospirillaceae</taxon>
        <taxon>Marivibrio</taxon>
    </lineage>
</organism>
<dbReference type="GO" id="GO:0035556">
    <property type="term" value="P:intracellular signal transduction"/>
    <property type="evidence" value="ECO:0007669"/>
    <property type="project" value="InterPro"/>
</dbReference>
<keyword evidence="1" id="KW-1133">Transmembrane helix</keyword>
<feature type="transmembrane region" description="Helical" evidence="1">
    <location>
        <begin position="356"/>
        <end position="378"/>
    </location>
</feature>
<dbReference type="Pfam" id="PF00211">
    <property type="entry name" value="Guanylate_cyc"/>
    <property type="match status" value="1"/>
</dbReference>
<dbReference type="SUPFAM" id="SSF55073">
    <property type="entry name" value="Nucleotide cyclase"/>
    <property type="match status" value="1"/>
</dbReference>
<dbReference type="EMBL" id="JAGMWN010000003">
    <property type="protein sequence ID" value="MBP5856701.1"/>
    <property type="molecule type" value="Genomic_DNA"/>
</dbReference>
<dbReference type="SMART" id="SM01080">
    <property type="entry name" value="CHASE2"/>
    <property type="match status" value="1"/>
</dbReference>
<dbReference type="InterPro" id="IPR007890">
    <property type="entry name" value="CHASE2"/>
</dbReference>
<evidence type="ECO:0000313" key="4">
    <source>
        <dbReference type="Proteomes" id="UP000672602"/>
    </source>
</evidence>
<dbReference type="SMART" id="SM00044">
    <property type="entry name" value="CYCc"/>
    <property type="match status" value="1"/>
</dbReference>
<reference evidence="3" key="1">
    <citation type="submission" date="2021-04" db="EMBL/GenBank/DDBJ databases">
        <authorList>
            <person name="Zhang D.-C."/>
        </authorList>
    </citation>
    <scope>NUCLEOTIDE SEQUENCE</scope>
    <source>
        <strain evidence="3">CGMCC 1.15697</strain>
    </source>
</reference>
<dbReference type="CDD" id="cd07302">
    <property type="entry name" value="CHD"/>
    <property type="match status" value="1"/>
</dbReference>
<keyword evidence="1" id="KW-0812">Transmembrane</keyword>
<feature type="transmembrane region" description="Helical" evidence="1">
    <location>
        <begin position="385"/>
        <end position="405"/>
    </location>
</feature>
<keyword evidence="4" id="KW-1185">Reference proteome</keyword>
<evidence type="ECO:0000256" key="1">
    <source>
        <dbReference type="SAM" id="Phobius"/>
    </source>
</evidence>
<comment type="caution">
    <text evidence="3">The sequence shown here is derived from an EMBL/GenBank/DDBJ whole genome shotgun (WGS) entry which is preliminary data.</text>
</comment>
<dbReference type="PANTHER" id="PTHR43081:SF1">
    <property type="entry name" value="ADENYLATE CYCLASE, TERMINAL-DIFFERENTIATION SPECIFIC"/>
    <property type="match status" value="1"/>
</dbReference>
<feature type="transmembrane region" description="Helical" evidence="1">
    <location>
        <begin position="417"/>
        <end position="435"/>
    </location>
</feature>